<evidence type="ECO:0008006" key="3">
    <source>
        <dbReference type="Google" id="ProtNLM"/>
    </source>
</evidence>
<dbReference type="AlphaFoldDB" id="A0A135HZS4"/>
<dbReference type="Gene3D" id="2.40.160.20">
    <property type="match status" value="1"/>
</dbReference>
<organism evidence="1 2">
    <name type="scientific">Paramesorhizobium deserti</name>
    <dbReference type="NCBI Taxonomy" id="1494590"/>
    <lineage>
        <taxon>Bacteria</taxon>
        <taxon>Pseudomonadati</taxon>
        <taxon>Pseudomonadota</taxon>
        <taxon>Alphaproteobacteria</taxon>
        <taxon>Hyphomicrobiales</taxon>
        <taxon>Phyllobacteriaceae</taxon>
        <taxon>Paramesorhizobium</taxon>
    </lineage>
</organism>
<accession>A0A135HZS4</accession>
<evidence type="ECO:0000313" key="2">
    <source>
        <dbReference type="Proteomes" id="UP000070107"/>
    </source>
</evidence>
<dbReference type="InterPro" id="IPR018550">
    <property type="entry name" value="Lipid-A_deacylase-rel"/>
</dbReference>
<protein>
    <recommendedName>
        <fullName evidence="3">Lipid A 3-O-deacylase</fullName>
    </recommendedName>
</protein>
<dbReference type="InterPro" id="IPR011250">
    <property type="entry name" value="OMP/PagP_B-barrel"/>
</dbReference>
<sequence>MQKVIRAIVHFGAAHISVGTFMLTKKLLQAVTSVAILSTFSALTPASAEDLSGAGYFGQVGKYSDKQEIRFGVMAYDRGLFSTDDFSGAVINGEFLFKSPEFLEGIGSPRPYIGFDAAIADDPIHFFYTGLNWDFQLTEKFYLTTSLGGAITTANDLHNPTTYKALGCRVLFHAGVGLGYDFSDQWTAQLYADHFSNANLCDENNGAEAAGIRLGYRF</sequence>
<evidence type="ECO:0000313" key="1">
    <source>
        <dbReference type="EMBL" id="KXF78710.1"/>
    </source>
</evidence>
<dbReference type="STRING" id="1494590.ATN84_02725"/>
<dbReference type="Proteomes" id="UP000070107">
    <property type="component" value="Unassembled WGS sequence"/>
</dbReference>
<dbReference type="EMBL" id="LNTU01000001">
    <property type="protein sequence ID" value="KXF78710.1"/>
    <property type="molecule type" value="Genomic_DNA"/>
</dbReference>
<keyword evidence="2" id="KW-1185">Reference proteome</keyword>
<gene>
    <name evidence="1" type="ORF">ATN84_02725</name>
</gene>
<dbReference type="Pfam" id="PF09411">
    <property type="entry name" value="PagL"/>
    <property type="match status" value="1"/>
</dbReference>
<comment type="caution">
    <text evidence="1">The sequence shown here is derived from an EMBL/GenBank/DDBJ whole genome shotgun (WGS) entry which is preliminary data.</text>
</comment>
<dbReference type="SUPFAM" id="SSF56925">
    <property type="entry name" value="OMPA-like"/>
    <property type="match status" value="1"/>
</dbReference>
<name>A0A135HZS4_9HYPH</name>
<reference evidence="1 2" key="1">
    <citation type="submission" date="2015-11" db="EMBL/GenBank/DDBJ databases">
        <title>Draft genome sequence of Paramesorhizobium deserti A-3-E, a strain highly resistant to diverse beta-lactam antibiotics.</title>
        <authorList>
            <person name="Lv R."/>
            <person name="Yang X."/>
            <person name="Fang N."/>
            <person name="Guo J."/>
            <person name="Luo X."/>
            <person name="Peng F."/>
            <person name="Yang R."/>
            <person name="Cui Y."/>
            <person name="Fang C."/>
            <person name="Song Y."/>
        </authorList>
    </citation>
    <scope>NUCLEOTIDE SEQUENCE [LARGE SCALE GENOMIC DNA]</scope>
    <source>
        <strain evidence="1 2">A-3-E</strain>
    </source>
</reference>
<proteinExistence type="predicted"/>